<dbReference type="GO" id="GO:0005524">
    <property type="term" value="F:ATP binding"/>
    <property type="evidence" value="ECO:0007669"/>
    <property type="project" value="InterPro"/>
</dbReference>
<proteinExistence type="predicted"/>
<dbReference type="GO" id="GO:0016020">
    <property type="term" value="C:membrane"/>
    <property type="evidence" value="ECO:0007669"/>
    <property type="project" value="UniProtKB-SubCell"/>
</dbReference>
<keyword evidence="4 5" id="KW-0472">Membrane</keyword>
<evidence type="ECO:0000256" key="2">
    <source>
        <dbReference type="ARBA" id="ARBA00022692"/>
    </source>
</evidence>
<dbReference type="InterPro" id="IPR011527">
    <property type="entry name" value="ABC1_TM_dom"/>
</dbReference>
<evidence type="ECO:0000313" key="7">
    <source>
        <dbReference type="EMBL" id="SVD31331.1"/>
    </source>
</evidence>
<name>A0A382UC61_9ZZZZ</name>
<evidence type="ECO:0000256" key="4">
    <source>
        <dbReference type="ARBA" id="ARBA00023136"/>
    </source>
</evidence>
<dbReference type="CDD" id="cd18552">
    <property type="entry name" value="ABC_6TM_MsbA_like"/>
    <property type="match status" value="1"/>
</dbReference>
<feature type="transmembrane region" description="Helical" evidence="5">
    <location>
        <begin position="32"/>
        <end position="53"/>
    </location>
</feature>
<dbReference type="Pfam" id="PF00664">
    <property type="entry name" value="ABC_membrane"/>
    <property type="match status" value="1"/>
</dbReference>
<evidence type="ECO:0000256" key="3">
    <source>
        <dbReference type="ARBA" id="ARBA00022989"/>
    </source>
</evidence>
<evidence type="ECO:0000256" key="5">
    <source>
        <dbReference type="SAM" id="Phobius"/>
    </source>
</evidence>
<feature type="non-terminal residue" evidence="7">
    <location>
        <position position="1"/>
    </location>
</feature>
<dbReference type="InterPro" id="IPR039421">
    <property type="entry name" value="Type_1_exporter"/>
</dbReference>
<keyword evidence="3 5" id="KW-1133">Transmembrane helix</keyword>
<organism evidence="7">
    <name type="scientific">marine metagenome</name>
    <dbReference type="NCBI Taxonomy" id="408172"/>
    <lineage>
        <taxon>unclassified sequences</taxon>
        <taxon>metagenomes</taxon>
        <taxon>ecological metagenomes</taxon>
    </lineage>
</organism>
<feature type="transmembrane region" description="Helical" evidence="5">
    <location>
        <begin position="172"/>
        <end position="190"/>
    </location>
</feature>
<dbReference type="PANTHER" id="PTHR43394:SF1">
    <property type="entry name" value="ATP-BINDING CASSETTE SUB-FAMILY B MEMBER 10, MITOCHONDRIAL"/>
    <property type="match status" value="1"/>
</dbReference>
<feature type="domain" description="ABC transmembrane type-1" evidence="6">
    <location>
        <begin position="33"/>
        <end position="255"/>
    </location>
</feature>
<dbReference type="Gene3D" id="1.20.1560.10">
    <property type="entry name" value="ABC transporter type 1, transmembrane domain"/>
    <property type="match status" value="1"/>
</dbReference>
<comment type="subcellular location">
    <subcellularLocation>
        <location evidence="1">Membrane</location>
        <topology evidence="1">Multi-pass membrane protein</topology>
    </subcellularLocation>
</comment>
<dbReference type="SUPFAM" id="SSF90123">
    <property type="entry name" value="ABC transporter transmembrane region"/>
    <property type="match status" value="1"/>
</dbReference>
<gene>
    <name evidence="7" type="ORF">METZ01_LOCUS384185</name>
</gene>
<feature type="non-terminal residue" evidence="7">
    <location>
        <position position="255"/>
    </location>
</feature>
<dbReference type="EMBL" id="UINC01142783">
    <property type="protein sequence ID" value="SVD31331.1"/>
    <property type="molecule type" value="Genomic_DNA"/>
</dbReference>
<evidence type="ECO:0000259" key="6">
    <source>
        <dbReference type="PROSITE" id="PS50929"/>
    </source>
</evidence>
<dbReference type="AlphaFoldDB" id="A0A382UC61"/>
<dbReference type="InterPro" id="IPR036640">
    <property type="entry name" value="ABC1_TM_sf"/>
</dbReference>
<feature type="transmembrane region" description="Helical" evidence="5">
    <location>
        <begin position="143"/>
        <end position="166"/>
    </location>
</feature>
<keyword evidence="2 5" id="KW-0812">Transmembrane</keyword>
<sequence length="255" mass="29002">VTDQNSQPRAQSTRDLLTRLLREYVRPHLRRMLWAVFLMIVAAGGNAALARLMQPVLDDVFYKHDRDMLLLVTVLVIAVTLVKSAATYGQTVLMAFIGQRIIADLQTKLFSHVIRFDLAFFHETATGKLISRMTNDINLMRNAVANTLTGLIKDSLSLVFLVGVMFWMDWKLALLAFVVFPIAVFPIIRIGRRMRKLSTSALDGLGRFTARLNEAFLGVRHIKAYNMEDFEAERTGRQIENVFSLIYRALRTRAA</sequence>
<evidence type="ECO:0000256" key="1">
    <source>
        <dbReference type="ARBA" id="ARBA00004141"/>
    </source>
</evidence>
<dbReference type="GO" id="GO:0015421">
    <property type="term" value="F:ABC-type oligopeptide transporter activity"/>
    <property type="evidence" value="ECO:0007669"/>
    <property type="project" value="TreeGrafter"/>
</dbReference>
<protein>
    <recommendedName>
        <fullName evidence="6">ABC transmembrane type-1 domain-containing protein</fullName>
    </recommendedName>
</protein>
<feature type="transmembrane region" description="Helical" evidence="5">
    <location>
        <begin position="68"/>
        <end position="86"/>
    </location>
</feature>
<accession>A0A382UC61</accession>
<dbReference type="PROSITE" id="PS50929">
    <property type="entry name" value="ABC_TM1F"/>
    <property type="match status" value="1"/>
</dbReference>
<dbReference type="PANTHER" id="PTHR43394">
    <property type="entry name" value="ATP-DEPENDENT PERMEASE MDL1, MITOCHONDRIAL"/>
    <property type="match status" value="1"/>
</dbReference>
<reference evidence="7" key="1">
    <citation type="submission" date="2018-05" db="EMBL/GenBank/DDBJ databases">
        <authorList>
            <person name="Lanie J.A."/>
            <person name="Ng W.-L."/>
            <person name="Kazmierczak K.M."/>
            <person name="Andrzejewski T.M."/>
            <person name="Davidsen T.M."/>
            <person name="Wayne K.J."/>
            <person name="Tettelin H."/>
            <person name="Glass J.I."/>
            <person name="Rusch D."/>
            <person name="Podicherti R."/>
            <person name="Tsui H.-C.T."/>
            <person name="Winkler M.E."/>
        </authorList>
    </citation>
    <scope>NUCLEOTIDE SEQUENCE</scope>
</reference>